<dbReference type="SUPFAM" id="SSF56300">
    <property type="entry name" value="Metallo-dependent phosphatases"/>
    <property type="match status" value="1"/>
</dbReference>
<keyword evidence="1" id="KW-1003">Cell membrane</keyword>
<dbReference type="GO" id="GO:0009245">
    <property type="term" value="P:lipid A biosynthetic process"/>
    <property type="evidence" value="ECO:0007669"/>
    <property type="project" value="TreeGrafter"/>
</dbReference>
<keyword evidence="2" id="KW-0997">Cell inner membrane</keyword>
<evidence type="ECO:0000259" key="6">
    <source>
        <dbReference type="Pfam" id="PF00149"/>
    </source>
</evidence>
<dbReference type="InterPro" id="IPR043461">
    <property type="entry name" value="LpxH-like"/>
</dbReference>
<keyword evidence="5" id="KW-0464">Manganese</keyword>
<evidence type="ECO:0000256" key="1">
    <source>
        <dbReference type="ARBA" id="ARBA00022475"/>
    </source>
</evidence>
<dbReference type="PANTHER" id="PTHR34990">
    <property type="entry name" value="UDP-2,3-DIACYLGLUCOSAMINE HYDROLASE-RELATED"/>
    <property type="match status" value="1"/>
</dbReference>
<dbReference type="GO" id="GO:0008758">
    <property type="term" value="F:UDP-2,3-diacylglucosamine hydrolase activity"/>
    <property type="evidence" value="ECO:0007669"/>
    <property type="project" value="TreeGrafter"/>
</dbReference>
<dbReference type="EMBL" id="FPHB01000038">
    <property type="protein sequence ID" value="SFV56279.1"/>
    <property type="molecule type" value="Genomic_DNA"/>
</dbReference>
<protein>
    <recommendedName>
        <fullName evidence="6">Calcineurin-like phosphoesterase domain-containing protein</fullName>
    </recommendedName>
</protein>
<evidence type="ECO:0000313" key="7">
    <source>
        <dbReference type="EMBL" id="SFV56279.1"/>
    </source>
</evidence>
<dbReference type="Pfam" id="PF00149">
    <property type="entry name" value="Metallophos"/>
    <property type="match status" value="1"/>
</dbReference>
<dbReference type="InterPro" id="IPR004843">
    <property type="entry name" value="Calcineurin-like_PHP"/>
</dbReference>
<dbReference type="GO" id="GO:0046872">
    <property type="term" value="F:metal ion binding"/>
    <property type="evidence" value="ECO:0007669"/>
    <property type="project" value="UniProtKB-KW"/>
</dbReference>
<keyword evidence="3" id="KW-0479">Metal-binding</keyword>
<dbReference type="AlphaFoldDB" id="A0A1W1BRW2"/>
<proteinExistence type="predicted"/>
<feature type="domain" description="Calcineurin-like phosphoesterase" evidence="6">
    <location>
        <begin position="13"/>
        <end position="205"/>
    </location>
</feature>
<evidence type="ECO:0000256" key="4">
    <source>
        <dbReference type="ARBA" id="ARBA00023136"/>
    </source>
</evidence>
<accession>A0A1W1BRW2</accession>
<gene>
    <name evidence="7" type="ORF">MNB_SM-7-372</name>
</gene>
<dbReference type="GO" id="GO:0016020">
    <property type="term" value="C:membrane"/>
    <property type="evidence" value="ECO:0007669"/>
    <property type="project" value="GOC"/>
</dbReference>
<name>A0A1W1BRW2_9ZZZZ</name>
<reference evidence="7" key="1">
    <citation type="submission" date="2016-10" db="EMBL/GenBank/DDBJ databases">
        <authorList>
            <person name="de Groot N.N."/>
        </authorList>
    </citation>
    <scope>NUCLEOTIDE SEQUENCE</scope>
</reference>
<evidence type="ECO:0000256" key="3">
    <source>
        <dbReference type="ARBA" id="ARBA00022723"/>
    </source>
</evidence>
<dbReference type="InterPro" id="IPR029052">
    <property type="entry name" value="Metallo-depent_PP-like"/>
</dbReference>
<organism evidence="7">
    <name type="scientific">hydrothermal vent metagenome</name>
    <dbReference type="NCBI Taxonomy" id="652676"/>
    <lineage>
        <taxon>unclassified sequences</taxon>
        <taxon>metagenomes</taxon>
        <taxon>ecological metagenomes</taxon>
    </lineage>
</organism>
<evidence type="ECO:0000256" key="2">
    <source>
        <dbReference type="ARBA" id="ARBA00022519"/>
    </source>
</evidence>
<dbReference type="Gene3D" id="3.60.21.10">
    <property type="match status" value="1"/>
</dbReference>
<dbReference type="CDD" id="cd07398">
    <property type="entry name" value="MPP_YbbF-LpxH"/>
    <property type="match status" value="1"/>
</dbReference>
<evidence type="ECO:0000256" key="5">
    <source>
        <dbReference type="ARBA" id="ARBA00023211"/>
    </source>
</evidence>
<keyword evidence="4" id="KW-0472">Membrane</keyword>
<sequence length="246" mass="28697">MYHSDIKLQEGAIFITDAHYNKPKGEVSLFELLQKINSNEIKTPQLLLLGDIFDALFGGVPYTAQANQELIDLIEEIAKTKEVIYLEGNHDFRLTRFFSKNITIYPISKQPMMIQGNGKSICLAHGDFDAPFGYRLYTALIRNPLILFFLNIYDSLTNHSILNFVEHHMEKKEQCGKFEWFEEFIKKRFLNGCRCDLFIEGHFHQNKSLSLKGCRYINLAAFACNQRYFVVKFVQDEVIFQEQMLK</sequence>